<organism evidence="2 3">
    <name type="scientific">Nonomuraea terrae</name>
    <dbReference type="NCBI Taxonomy" id="2530383"/>
    <lineage>
        <taxon>Bacteria</taxon>
        <taxon>Bacillati</taxon>
        <taxon>Actinomycetota</taxon>
        <taxon>Actinomycetes</taxon>
        <taxon>Streptosporangiales</taxon>
        <taxon>Streptosporangiaceae</taxon>
        <taxon>Nonomuraea</taxon>
    </lineage>
</organism>
<keyword evidence="3" id="KW-1185">Reference proteome</keyword>
<accession>A0A4R4Y8X6</accession>
<protein>
    <submittedName>
        <fullName evidence="2">Hemerythrin domain-containing protein</fullName>
    </submittedName>
</protein>
<dbReference type="EMBL" id="SMKQ01000151">
    <property type="protein sequence ID" value="TDD40951.1"/>
    <property type="molecule type" value="Genomic_DNA"/>
</dbReference>
<sequence length="230" mass="25164">MVESAPGAKTREMIMVHDAFRREFGLLAELARGVADGDRGRAELVAGHIELMSSVLHHHHHAEDTSIWPRLLERCPEEIAPSVHLMEEQHERIAATITELEAAVAAWRGTGDAAVGTALAEALDRMVPAVLEHLDAEERQVLPLIEKHITAAEWDQMTAEVVGSTPQDKAPVVLGMMMYEGHPQAVQEAVDKLPPDARDFIKEMAPKAYAAYAEQVYGTPNPPHGDVLNG</sequence>
<name>A0A4R4Y8X6_9ACTN</name>
<dbReference type="CDD" id="cd12108">
    <property type="entry name" value="Hr-like"/>
    <property type="match status" value="1"/>
</dbReference>
<reference evidence="2 3" key="1">
    <citation type="submission" date="2019-03" db="EMBL/GenBank/DDBJ databases">
        <title>Draft genome sequences of novel Actinobacteria.</title>
        <authorList>
            <person name="Sahin N."/>
            <person name="Ay H."/>
            <person name="Saygin H."/>
        </authorList>
    </citation>
    <scope>NUCLEOTIDE SEQUENCE [LARGE SCALE GENOMIC DNA]</scope>
    <source>
        <strain evidence="2 3">CH32</strain>
    </source>
</reference>
<feature type="domain" description="Hemerythrin-like" evidence="1">
    <location>
        <begin position="12"/>
        <end position="145"/>
    </location>
</feature>
<dbReference type="OrthoDB" id="5197650at2"/>
<gene>
    <name evidence="2" type="ORF">E1286_33660</name>
</gene>
<dbReference type="InterPro" id="IPR012312">
    <property type="entry name" value="Hemerythrin-like"/>
</dbReference>
<dbReference type="InterPro" id="IPR053206">
    <property type="entry name" value="Dimeric_xanthone_biosynth"/>
</dbReference>
<dbReference type="PANTHER" id="PTHR38048">
    <property type="entry name" value="EXPRESSED PROTEIN"/>
    <property type="match status" value="1"/>
</dbReference>
<evidence type="ECO:0000313" key="3">
    <source>
        <dbReference type="Proteomes" id="UP000295302"/>
    </source>
</evidence>
<proteinExistence type="predicted"/>
<dbReference type="Pfam" id="PF01814">
    <property type="entry name" value="Hemerythrin"/>
    <property type="match status" value="1"/>
</dbReference>
<dbReference type="Proteomes" id="UP000295302">
    <property type="component" value="Unassembled WGS sequence"/>
</dbReference>
<evidence type="ECO:0000259" key="1">
    <source>
        <dbReference type="Pfam" id="PF01814"/>
    </source>
</evidence>
<comment type="caution">
    <text evidence="2">The sequence shown here is derived from an EMBL/GenBank/DDBJ whole genome shotgun (WGS) entry which is preliminary data.</text>
</comment>
<dbReference type="AlphaFoldDB" id="A0A4R4Y8X6"/>
<evidence type="ECO:0000313" key="2">
    <source>
        <dbReference type="EMBL" id="TDD40951.1"/>
    </source>
</evidence>
<dbReference type="Gene3D" id="1.20.120.520">
    <property type="entry name" value="nmb1532 protein domain like"/>
    <property type="match status" value="1"/>
</dbReference>
<dbReference type="PANTHER" id="PTHR38048:SF2">
    <property type="entry name" value="HEMERYTHRIN-LIKE DOMAIN-CONTAINING PROTEIN"/>
    <property type="match status" value="1"/>
</dbReference>